<comment type="similarity">
    <text evidence="8">Belongs to the CN hydrolase family. Apolipoprotein N-acyltransferase subfamily.</text>
</comment>
<dbReference type="Pfam" id="PF00795">
    <property type="entry name" value="CN_hydrolase"/>
    <property type="match status" value="1"/>
</dbReference>
<feature type="transmembrane region" description="Helical" evidence="8">
    <location>
        <begin position="25"/>
        <end position="42"/>
    </location>
</feature>
<evidence type="ECO:0000256" key="2">
    <source>
        <dbReference type="ARBA" id="ARBA00022475"/>
    </source>
</evidence>
<dbReference type="PANTHER" id="PTHR38686:SF1">
    <property type="entry name" value="APOLIPOPROTEIN N-ACYLTRANSFERASE"/>
    <property type="match status" value="1"/>
</dbReference>
<name>A0A3A9YGF7_9ACTN</name>
<dbReference type="NCBIfam" id="TIGR00546">
    <property type="entry name" value="lnt"/>
    <property type="match status" value="1"/>
</dbReference>
<comment type="catalytic activity">
    <reaction evidence="8">
        <text>N-terminal S-1,2-diacyl-sn-glyceryl-L-cysteinyl-[lipoprotein] + a glycerophospholipid = N-acyl-S-1,2-diacyl-sn-glyceryl-L-cysteinyl-[lipoprotein] + a 2-acyl-sn-glycero-3-phospholipid + H(+)</text>
        <dbReference type="Rhea" id="RHEA:48228"/>
        <dbReference type="Rhea" id="RHEA-COMP:14681"/>
        <dbReference type="Rhea" id="RHEA-COMP:14684"/>
        <dbReference type="ChEBI" id="CHEBI:15378"/>
        <dbReference type="ChEBI" id="CHEBI:136912"/>
        <dbReference type="ChEBI" id="CHEBI:140656"/>
        <dbReference type="ChEBI" id="CHEBI:140657"/>
        <dbReference type="ChEBI" id="CHEBI:140660"/>
        <dbReference type="EC" id="2.3.1.269"/>
    </reaction>
</comment>
<dbReference type="InterPro" id="IPR003010">
    <property type="entry name" value="C-N_Hydrolase"/>
</dbReference>
<dbReference type="EMBL" id="RAZT01000001">
    <property type="protein sequence ID" value="RKN36205.1"/>
    <property type="molecule type" value="Genomic_DNA"/>
</dbReference>
<dbReference type="PANTHER" id="PTHR38686">
    <property type="entry name" value="APOLIPOPROTEIN N-ACYLTRANSFERASE"/>
    <property type="match status" value="1"/>
</dbReference>
<dbReference type="GO" id="GO:0016410">
    <property type="term" value="F:N-acyltransferase activity"/>
    <property type="evidence" value="ECO:0007669"/>
    <property type="project" value="UniProtKB-UniRule"/>
</dbReference>
<dbReference type="UniPathway" id="UPA00666"/>
<evidence type="ECO:0000256" key="8">
    <source>
        <dbReference type="HAMAP-Rule" id="MF_01148"/>
    </source>
</evidence>
<comment type="caution">
    <text evidence="10">The sequence shown here is derived from an EMBL/GenBank/DDBJ whole genome shotgun (WGS) entry which is preliminary data.</text>
</comment>
<keyword evidence="2 8" id="KW-1003">Cell membrane</keyword>
<dbReference type="Pfam" id="PF20154">
    <property type="entry name" value="LNT_N"/>
    <property type="match status" value="1"/>
</dbReference>
<dbReference type="EC" id="2.3.1.269" evidence="8"/>
<keyword evidence="7 8" id="KW-0012">Acyltransferase</keyword>
<keyword evidence="6 8" id="KW-0472">Membrane</keyword>
<keyword evidence="3 8" id="KW-0808">Transferase</keyword>
<dbReference type="HAMAP" id="MF_01148">
    <property type="entry name" value="Lnt"/>
    <property type="match status" value="1"/>
</dbReference>
<dbReference type="SUPFAM" id="SSF56317">
    <property type="entry name" value="Carbon-nitrogen hydrolase"/>
    <property type="match status" value="1"/>
</dbReference>
<reference evidence="10 11" key="1">
    <citation type="submission" date="2018-09" db="EMBL/GenBank/DDBJ databases">
        <title>Micromonospora sp. nov. MS1-9, isolated from a root of Musa sp.</title>
        <authorList>
            <person name="Kuncharoen N."/>
            <person name="Kudo T."/>
            <person name="Ohkuma M."/>
            <person name="Yuki M."/>
            <person name="Tanasupawat S."/>
        </authorList>
    </citation>
    <scope>NUCLEOTIDE SEQUENCE [LARGE SCALE GENOMIC DNA]</scope>
    <source>
        <strain evidence="10 11">MS1-9</strain>
    </source>
</reference>
<organism evidence="10 11">
    <name type="scientific">Micromonospora musae</name>
    <dbReference type="NCBI Taxonomy" id="1894970"/>
    <lineage>
        <taxon>Bacteria</taxon>
        <taxon>Bacillati</taxon>
        <taxon>Actinomycetota</taxon>
        <taxon>Actinomycetes</taxon>
        <taxon>Micromonosporales</taxon>
        <taxon>Micromonosporaceae</taxon>
        <taxon>Micromonospora</taxon>
    </lineage>
</organism>
<evidence type="ECO:0000256" key="4">
    <source>
        <dbReference type="ARBA" id="ARBA00022692"/>
    </source>
</evidence>
<evidence type="ECO:0000259" key="9">
    <source>
        <dbReference type="PROSITE" id="PS50263"/>
    </source>
</evidence>
<evidence type="ECO:0000256" key="5">
    <source>
        <dbReference type="ARBA" id="ARBA00022989"/>
    </source>
</evidence>
<feature type="transmembrane region" description="Helical" evidence="8">
    <location>
        <begin position="72"/>
        <end position="92"/>
    </location>
</feature>
<sequence>MTTVDPDEKRTDAAPPRPDAAARPLPLAVAVPVAVAAGLALLAAFPPYGVWPLAPVGVALLAAAAHRRRLRAGAGLGFLTGVAFFAPLLAWTNLHTGALPWVLLSLLQAGYLALLGVATAWVSPLVDRARWCWAPLTGLLWVGQEALRDRTPFGGFPWGRLAFSQGDSPLLRVAALGGAPLVTFAVAVAGGLLLTAGWRRWSVGGLRRARWWLPVGGLTAGAVLLCAAGLLVPVGRAGGGATVTVAIVQGNVPRLGLDFNAQRQAVLNNHVDATLELAGRVAAGEQPRPDLVVWPENASDIDPLRNPTAGARISQAADTIGAPILVGAVLLGPDAGQVRNAGILWRPGSGADLEQLYVKRHPVPFAEYVPLRNIARMVSKQVDRVRADFVAGSTPGVVRAGPVLLGDVICFEVAYDEVVRDTVTGGAQLLVVQTNNATFDEAEARQQLAMVRLRAVEHGRPALMASTVGVSGFVGPDGRVSDATGFNTREVVVRQLRLADGRTPATRVGLWPEVALAGLAVAALAGAAVLRRRRRVGPG</sequence>
<proteinExistence type="inferred from homology"/>
<keyword evidence="4 8" id="KW-0812">Transmembrane</keyword>
<evidence type="ECO:0000256" key="1">
    <source>
        <dbReference type="ARBA" id="ARBA00004651"/>
    </source>
</evidence>
<comment type="pathway">
    <text evidence="8">Protein modification; lipoprotein biosynthesis (N-acyl transfer).</text>
</comment>
<dbReference type="InterPro" id="IPR045378">
    <property type="entry name" value="LNT_N"/>
</dbReference>
<dbReference type="InterPro" id="IPR004563">
    <property type="entry name" value="Apolipo_AcylTrfase"/>
</dbReference>
<evidence type="ECO:0000313" key="11">
    <source>
        <dbReference type="Proteomes" id="UP000275865"/>
    </source>
</evidence>
<feature type="transmembrane region" description="Helical" evidence="8">
    <location>
        <begin position="98"/>
        <end position="122"/>
    </location>
</feature>
<dbReference type="Proteomes" id="UP000275865">
    <property type="component" value="Unassembled WGS sequence"/>
</dbReference>
<comment type="subcellular location">
    <subcellularLocation>
        <location evidence="1 8">Cell membrane</location>
        <topology evidence="1 8">Multi-pass membrane protein</topology>
    </subcellularLocation>
</comment>
<keyword evidence="10" id="KW-0449">Lipoprotein</keyword>
<dbReference type="GO" id="GO:0005886">
    <property type="term" value="C:plasma membrane"/>
    <property type="evidence" value="ECO:0007669"/>
    <property type="project" value="UniProtKB-SubCell"/>
</dbReference>
<comment type="function">
    <text evidence="8">Catalyzes the phospholipid dependent N-acylation of the N-terminal cysteine of apolipoprotein, the last step in lipoprotein maturation.</text>
</comment>
<evidence type="ECO:0000256" key="3">
    <source>
        <dbReference type="ARBA" id="ARBA00022679"/>
    </source>
</evidence>
<evidence type="ECO:0000256" key="6">
    <source>
        <dbReference type="ARBA" id="ARBA00023136"/>
    </source>
</evidence>
<feature type="transmembrane region" description="Helical" evidence="8">
    <location>
        <begin position="510"/>
        <end position="530"/>
    </location>
</feature>
<feature type="transmembrane region" description="Helical" evidence="8">
    <location>
        <begin position="173"/>
        <end position="199"/>
    </location>
</feature>
<dbReference type="InterPro" id="IPR036526">
    <property type="entry name" value="C-N_Hydrolase_sf"/>
</dbReference>
<dbReference type="Gene3D" id="3.60.110.10">
    <property type="entry name" value="Carbon-nitrogen hydrolase"/>
    <property type="match status" value="1"/>
</dbReference>
<keyword evidence="5 8" id="KW-1133">Transmembrane helix</keyword>
<evidence type="ECO:0000313" key="10">
    <source>
        <dbReference type="EMBL" id="RKN36205.1"/>
    </source>
</evidence>
<dbReference type="PROSITE" id="PS50263">
    <property type="entry name" value="CN_HYDROLASE"/>
    <property type="match status" value="1"/>
</dbReference>
<accession>A0A3A9YGF7</accession>
<feature type="transmembrane region" description="Helical" evidence="8">
    <location>
        <begin position="129"/>
        <end position="147"/>
    </location>
</feature>
<gene>
    <name evidence="8 10" type="primary">lnt</name>
    <name evidence="10" type="ORF">D7044_00650</name>
</gene>
<feature type="domain" description="CN hydrolase" evidence="9">
    <location>
        <begin position="243"/>
        <end position="498"/>
    </location>
</feature>
<dbReference type="AlphaFoldDB" id="A0A3A9YGF7"/>
<feature type="transmembrane region" description="Helical" evidence="8">
    <location>
        <begin position="48"/>
        <end position="65"/>
    </location>
</feature>
<protein>
    <recommendedName>
        <fullName evidence="8">Apolipoprotein N-acyltransferase</fullName>
        <shortName evidence="8">ALP N-acyltransferase</shortName>
        <ecNumber evidence="8">2.3.1.269</ecNumber>
    </recommendedName>
</protein>
<dbReference type="CDD" id="cd07571">
    <property type="entry name" value="ALP_N-acyl_transferase"/>
    <property type="match status" value="1"/>
</dbReference>
<dbReference type="GO" id="GO:0042158">
    <property type="term" value="P:lipoprotein biosynthetic process"/>
    <property type="evidence" value="ECO:0007669"/>
    <property type="project" value="UniProtKB-UniRule"/>
</dbReference>
<feature type="transmembrane region" description="Helical" evidence="8">
    <location>
        <begin position="211"/>
        <end position="232"/>
    </location>
</feature>
<evidence type="ECO:0000256" key="7">
    <source>
        <dbReference type="ARBA" id="ARBA00023315"/>
    </source>
</evidence>